<dbReference type="EMBL" id="PYMA01000015">
    <property type="protein sequence ID" value="PSW17244.1"/>
    <property type="molecule type" value="Genomic_DNA"/>
</dbReference>
<organism evidence="5 6">
    <name type="scientific">Photobacterium sanctipauli</name>
    <dbReference type="NCBI Taxonomy" id="1342794"/>
    <lineage>
        <taxon>Bacteria</taxon>
        <taxon>Pseudomonadati</taxon>
        <taxon>Pseudomonadota</taxon>
        <taxon>Gammaproteobacteria</taxon>
        <taxon>Vibrionales</taxon>
        <taxon>Vibrionaceae</taxon>
        <taxon>Photobacterium</taxon>
    </lineage>
</organism>
<reference evidence="5 6" key="1">
    <citation type="submission" date="2018-01" db="EMBL/GenBank/DDBJ databases">
        <title>Whole genome sequencing of Histamine producing bacteria.</title>
        <authorList>
            <person name="Butler K."/>
        </authorList>
    </citation>
    <scope>NUCLEOTIDE SEQUENCE [LARGE SCALE GENOMIC DNA]</scope>
    <source>
        <strain evidence="5 6">DSM 100436</strain>
    </source>
</reference>
<protein>
    <submittedName>
        <fullName evidence="5">AraC family transcriptional regulator</fullName>
    </submittedName>
</protein>
<comment type="caution">
    <text evidence="5">The sequence shown here is derived from an EMBL/GenBank/DDBJ whole genome shotgun (WGS) entry which is preliminary data.</text>
</comment>
<keyword evidence="3" id="KW-0804">Transcription</keyword>
<dbReference type="Gene3D" id="1.10.10.60">
    <property type="entry name" value="Homeodomain-like"/>
    <property type="match status" value="1"/>
</dbReference>
<sequence>MNLWLHQPQNPQVAKYVDCYWFLQRTAEMEGSQYPKLNPDPCAHLLITPKAQAYHYHSAELTLQGKGTHWLYPHSATYQMDHTDQMEHEEPFKLLGVKFHPGALYAFALQAAQPECNQTEVADLSEWLGITSADESLLLAMANSDPKGCYQLLEQFLLPLCQTTTPDRHFELVQQALPYLGERLSGVELKGDKSLAEIPISQLGDHLHCSQRTLERSFLRATGITLKQCQSMNKLDALLTSLYQLDANDIDWTDVAHEFGFSDQPHLIRYLKSHIGATPKQYAKQRDLVVDVYGGVESI</sequence>
<dbReference type="GO" id="GO:0003700">
    <property type="term" value="F:DNA-binding transcription factor activity"/>
    <property type="evidence" value="ECO:0007669"/>
    <property type="project" value="InterPro"/>
</dbReference>
<dbReference type="InterPro" id="IPR050204">
    <property type="entry name" value="AraC_XylS_family_regulators"/>
</dbReference>
<evidence type="ECO:0000256" key="1">
    <source>
        <dbReference type="ARBA" id="ARBA00023015"/>
    </source>
</evidence>
<evidence type="ECO:0000259" key="4">
    <source>
        <dbReference type="PROSITE" id="PS01124"/>
    </source>
</evidence>
<dbReference type="RefSeq" id="WP_036820002.1">
    <property type="nucleotide sequence ID" value="NZ_JGVO01000251.1"/>
</dbReference>
<dbReference type="PROSITE" id="PS01124">
    <property type="entry name" value="HTH_ARAC_FAMILY_2"/>
    <property type="match status" value="1"/>
</dbReference>
<evidence type="ECO:0000313" key="5">
    <source>
        <dbReference type="EMBL" id="PSW17244.1"/>
    </source>
</evidence>
<dbReference type="Pfam" id="PF20240">
    <property type="entry name" value="DUF6597"/>
    <property type="match status" value="1"/>
</dbReference>
<proteinExistence type="predicted"/>
<dbReference type="SUPFAM" id="SSF46689">
    <property type="entry name" value="Homeodomain-like"/>
    <property type="match status" value="1"/>
</dbReference>
<dbReference type="Proteomes" id="UP000241771">
    <property type="component" value="Unassembled WGS sequence"/>
</dbReference>
<dbReference type="PANTHER" id="PTHR46796:SF15">
    <property type="entry name" value="BLL1074 PROTEIN"/>
    <property type="match status" value="1"/>
</dbReference>
<accession>A0A2T3NNF2</accession>
<keyword evidence="1" id="KW-0805">Transcription regulation</keyword>
<dbReference type="InterPro" id="IPR046532">
    <property type="entry name" value="DUF6597"/>
</dbReference>
<dbReference type="OrthoDB" id="6592899at2"/>
<dbReference type="InterPro" id="IPR009057">
    <property type="entry name" value="Homeodomain-like_sf"/>
</dbReference>
<dbReference type="GO" id="GO:0043565">
    <property type="term" value="F:sequence-specific DNA binding"/>
    <property type="evidence" value="ECO:0007669"/>
    <property type="project" value="InterPro"/>
</dbReference>
<feature type="domain" description="HTH araC/xylS-type" evidence="4">
    <location>
        <begin position="174"/>
        <end position="285"/>
    </location>
</feature>
<keyword evidence="6" id="KW-1185">Reference proteome</keyword>
<evidence type="ECO:0000256" key="3">
    <source>
        <dbReference type="ARBA" id="ARBA00023163"/>
    </source>
</evidence>
<gene>
    <name evidence="5" type="ORF">C9I98_19780</name>
</gene>
<dbReference type="InterPro" id="IPR018060">
    <property type="entry name" value="HTH_AraC"/>
</dbReference>
<dbReference type="SMART" id="SM00342">
    <property type="entry name" value="HTH_ARAC"/>
    <property type="match status" value="1"/>
</dbReference>
<dbReference type="PANTHER" id="PTHR46796">
    <property type="entry name" value="HTH-TYPE TRANSCRIPTIONAL ACTIVATOR RHAS-RELATED"/>
    <property type="match status" value="1"/>
</dbReference>
<keyword evidence="2" id="KW-0238">DNA-binding</keyword>
<dbReference type="AlphaFoldDB" id="A0A2T3NNF2"/>
<evidence type="ECO:0000256" key="2">
    <source>
        <dbReference type="ARBA" id="ARBA00023125"/>
    </source>
</evidence>
<dbReference type="Pfam" id="PF12833">
    <property type="entry name" value="HTH_18"/>
    <property type="match status" value="1"/>
</dbReference>
<name>A0A2T3NNF2_9GAMM</name>
<evidence type="ECO:0000313" key="6">
    <source>
        <dbReference type="Proteomes" id="UP000241771"/>
    </source>
</evidence>